<dbReference type="EMBL" id="CP104064">
    <property type="protein sequence ID" value="WAH37688.1"/>
    <property type="molecule type" value="Genomic_DNA"/>
</dbReference>
<gene>
    <name evidence="9" type="primary">fliD</name>
    <name evidence="9" type="ORF">NZD86_04025</name>
</gene>
<protein>
    <recommendedName>
        <fullName evidence="5">Flagellar hook-associated protein 2</fullName>
        <shortName evidence="5">HAP2</shortName>
    </recommendedName>
    <alternativeName>
        <fullName evidence="5">Flagellar cap protein</fullName>
    </alternativeName>
</protein>
<feature type="domain" description="Flagellar hook-associated protein 2 N-terminal" evidence="7">
    <location>
        <begin position="33"/>
        <end position="128"/>
    </location>
</feature>
<proteinExistence type="inferred from homology"/>
<dbReference type="InterPro" id="IPR040026">
    <property type="entry name" value="FliD"/>
</dbReference>
<accession>A0ABY6Z475</accession>
<comment type="similarity">
    <text evidence="1 5">Belongs to the FliD family.</text>
</comment>
<dbReference type="Pfam" id="PF02465">
    <property type="entry name" value="FliD_N"/>
    <property type="match status" value="1"/>
</dbReference>
<feature type="region of interest" description="Disordered" evidence="6">
    <location>
        <begin position="594"/>
        <end position="614"/>
    </location>
</feature>
<keyword evidence="9" id="KW-0282">Flagellum</keyword>
<dbReference type="InterPro" id="IPR010810">
    <property type="entry name" value="Flagellin_hook_IN_motif"/>
</dbReference>
<dbReference type="Pfam" id="PF07195">
    <property type="entry name" value="FliD_C"/>
    <property type="match status" value="1"/>
</dbReference>
<dbReference type="RefSeq" id="WP_268045205.1">
    <property type="nucleotide sequence ID" value="NZ_CP104064.1"/>
</dbReference>
<evidence type="ECO:0000256" key="3">
    <source>
        <dbReference type="ARBA" id="ARBA00023054"/>
    </source>
</evidence>
<dbReference type="Pfam" id="PF07196">
    <property type="entry name" value="Flagellin_IN"/>
    <property type="match status" value="1"/>
</dbReference>
<keyword evidence="5" id="KW-0964">Secreted</keyword>
<organism evidence="9 10">
    <name type="scientific">Alicyclobacillus dauci</name>
    <dbReference type="NCBI Taxonomy" id="1475485"/>
    <lineage>
        <taxon>Bacteria</taxon>
        <taxon>Bacillati</taxon>
        <taxon>Bacillota</taxon>
        <taxon>Bacilli</taxon>
        <taxon>Bacillales</taxon>
        <taxon>Alicyclobacillaceae</taxon>
        <taxon>Alicyclobacillus</taxon>
    </lineage>
</organism>
<evidence type="ECO:0000313" key="10">
    <source>
        <dbReference type="Proteomes" id="UP001164803"/>
    </source>
</evidence>
<keyword evidence="4 5" id="KW-0975">Bacterial flagellum</keyword>
<dbReference type="Proteomes" id="UP001164803">
    <property type="component" value="Chromosome"/>
</dbReference>
<comment type="subunit">
    <text evidence="2 5">Homopentamer.</text>
</comment>
<keyword evidence="9" id="KW-0966">Cell projection</keyword>
<dbReference type="PANTHER" id="PTHR30288:SF0">
    <property type="entry name" value="FLAGELLAR HOOK-ASSOCIATED PROTEIN 2"/>
    <property type="match status" value="1"/>
</dbReference>
<dbReference type="PANTHER" id="PTHR30288">
    <property type="entry name" value="FLAGELLAR CAP/ASSEMBLY PROTEIN FLID"/>
    <property type="match status" value="1"/>
</dbReference>
<evidence type="ECO:0000256" key="2">
    <source>
        <dbReference type="ARBA" id="ARBA00011255"/>
    </source>
</evidence>
<evidence type="ECO:0000256" key="1">
    <source>
        <dbReference type="ARBA" id="ARBA00009764"/>
    </source>
</evidence>
<reference evidence="9" key="1">
    <citation type="submission" date="2022-08" db="EMBL/GenBank/DDBJ databases">
        <title>Alicyclobacillus dauci DSM2870, complete genome.</title>
        <authorList>
            <person name="Wang Q."/>
            <person name="Cai R."/>
            <person name="Wang Z."/>
        </authorList>
    </citation>
    <scope>NUCLEOTIDE SEQUENCE</scope>
    <source>
        <strain evidence="9">DSM 28700</strain>
    </source>
</reference>
<keyword evidence="3" id="KW-0175">Coiled coil</keyword>
<comment type="subcellular location">
    <subcellularLocation>
        <location evidence="5">Secreted</location>
    </subcellularLocation>
    <subcellularLocation>
        <location evidence="5">Bacterial flagellum</location>
    </subcellularLocation>
</comment>
<feature type="domain" description="Flagellar hook-associated protein 2 C-terminal" evidence="8">
    <location>
        <begin position="354"/>
        <end position="685"/>
    </location>
</feature>
<evidence type="ECO:0000256" key="5">
    <source>
        <dbReference type="RuleBase" id="RU362066"/>
    </source>
</evidence>
<keyword evidence="10" id="KW-1185">Reference proteome</keyword>
<evidence type="ECO:0000259" key="7">
    <source>
        <dbReference type="Pfam" id="PF02465"/>
    </source>
</evidence>
<sequence>MTYIGTLSGQSGSSSGVSSSGAGFSGGISGLASGLNTDSMVQGLMEAAQVPLVQLLQQRQITQWKQESYQRVNNTLNDLSNSLSSLQLQSTFLQNTSTSTNSSLVTVTPASGAQTASYSVQVYQLATGATVSSAGSLTNPPASAQTYDNTAIAQLSTMSGTTDANPSTISSSFTVNGESFAFNPQTDTVNSVLAKINGDSKAGVTGFYDSNTGKVVLQTTGTGSTAKIQVSGDTSIFTGAFGLVTSSSMTSEAVTGSPGADNTPQLNVQGSMDIGGVQYTLTSTETLGALQQAIHANATTTGVDATIVNGNQLQLTGTGLFSGISVSDPTMHQDMGTVLGFTLDSAGQSSSVTAQNAYYSVNGYETSSQSNQAKLNGNTFNLMGTTAGTPVNVSVSTNVNAIVQTITDFVQQYNETLQYMQGQYNQVRNYDYQPLTSAQASQMTDQQVSEWNQKAQSGMLENDSLIGGIMTNIENVMDNQIVSGQPTSTVNGQTVTLNSMASIGITPISPITGLSSGSVAPGVTTSGFNSYGLLQINTAQLTAAIQADPTSVMNLFTNSGTGTPTNPSSDTGIGKLLYNAVSSSISQLQTQAGIGDKYDPTAPGSSTTSSNSSTDFSSLLSYTLIDPNADLTTLFSPDGSDISYLGQQISQFDQNALSMNSQLAMLQSRYQQEFSDMESSISQLQTMQTAISSMSSSLG</sequence>
<name>A0ABY6Z475_9BACL</name>
<evidence type="ECO:0000313" key="9">
    <source>
        <dbReference type="EMBL" id="WAH37688.1"/>
    </source>
</evidence>
<dbReference type="InterPro" id="IPR010809">
    <property type="entry name" value="FliD_C"/>
</dbReference>
<keyword evidence="9" id="KW-0969">Cilium</keyword>
<evidence type="ECO:0000256" key="4">
    <source>
        <dbReference type="ARBA" id="ARBA00023143"/>
    </source>
</evidence>
<comment type="function">
    <text evidence="5">Required for morphogenesis and for the elongation of the flagellar filament by facilitating polymerization of the flagellin monomers at the tip of growing filament. Forms a capping structure, which prevents flagellin subunits (transported through the central channel of the flagellum) from leaking out without polymerization at the distal end.</text>
</comment>
<feature type="compositionally biased region" description="Low complexity" evidence="6">
    <location>
        <begin position="605"/>
        <end position="614"/>
    </location>
</feature>
<evidence type="ECO:0000256" key="6">
    <source>
        <dbReference type="SAM" id="MobiDB-lite"/>
    </source>
</evidence>
<evidence type="ECO:0000259" key="8">
    <source>
        <dbReference type="Pfam" id="PF07195"/>
    </source>
</evidence>
<dbReference type="InterPro" id="IPR003481">
    <property type="entry name" value="FliD_N"/>
</dbReference>